<dbReference type="Proteomes" id="UP000448575">
    <property type="component" value="Unassembled WGS sequence"/>
</dbReference>
<feature type="chain" id="PRO_5026831655" description="PEP-CTERM sorting domain-containing protein" evidence="1">
    <location>
        <begin position="22"/>
        <end position="265"/>
    </location>
</feature>
<proteinExistence type="predicted"/>
<evidence type="ECO:0000313" key="3">
    <source>
        <dbReference type="Proteomes" id="UP000448575"/>
    </source>
</evidence>
<accession>A0A6N9HCV8</accession>
<comment type="caution">
    <text evidence="2">The sequence shown here is derived from an EMBL/GenBank/DDBJ whole genome shotgun (WGS) entry which is preliminary data.</text>
</comment>
<dbReference type="AlphaFoldDB" id="A0A6N9HCV8"/>
<sequence>MALNKIFAGIAILACAAAAQAAPVSLSATLALSDRLHLGQNKAVQLNVNSLLAGLGVGSAAITSGTLTVRGDSSGVFGYAGFNSSGYQQTGSSQRNVRVCFPFLGCSNRSVTDTVNTADVTHNYLDAIADTMRVRAGNSVASDSADWHDSYADFGNPQQDMTLGTSLTGYNVYRHRSRDRNSGYSGELSISLALDSLALGDLSSDGLLGLNIWSSLGHFDLSSVRLDFTVEKSGGAANEIPLPGSLLLAGLGLAALGGARRRSGA</sequence>
<evidence type="ECO:0000313" key="2">
    <source>
        <dbReference type="EMBL" id="MYN01276.1"/>
    </source>
</evidence>
<dbReference type="RefSeq" id="WP_161024283.1">
    <property type="nucleotide sequence ID" value="NZ_WWCJ01000002.1"/>
</dbReference>
<organism evidence="2 3">
    <name type="scientific">Pseudoduganella guangdongensis</name>
    <dbReference type="NCBI Taxonomy" id="2692179"/>
    <lineage>
        <taxon>Bacteria</taxon>
        <taxon>Pseudomonadati</taxon>
        <taxon>Pseudomonadota</taxon>
        <taxon>Betaproteobacteria</taxon>
        <taxon>Burkholderiales</taxon>
        <taxon>Oxalobacteraceae</taxon>
        <taxon>Telluria group</taxon>
        <taxon>Pseudoduganella</taxon>
    </lineage>
</organism>
<reference evidence="2 3" key="1">
    <citation type="submission" date="2019-12" db="EMBL/GenBank/DDBJ databases">
        <title>Novel species isolated from a subtropical stream in China.</title>
        <authorList>
            <person name="Lu H."/>
        </authorList>
    </citation>
    <scope>NUCLEOTIDE SEQUENCE [LARGE SCALE GENOMIC DNA]</scope>
    <source>
        <strain evidence="2 3">DS3</strain>
    </source>
</reference>
<evidence type="ECO:0000256" key="1">
    <source>
        <dbReference type="SAM" id="SignalP"/>
    </source>
</evidence>
<name>A0A6N9HCV8_9BURK</name>
<keyword evidence="1" id="KW-0732">Signal</keyword>
<feature type="signal peptide" evidence="1">
    <location>
        <begin position="1"/>
        <end position="21"/>
    </location>
</feature>
<gene>
    <name evidence="2" type="ORF">GTP41_04095</name>
</gene>
<protein>
    <recommendedName>
        <fullName evidence="4">PEP-CTERM sorting domain-containing protein</fullName>
    </recommendedName>
</protein>
<keyword evidence="3" id="KW-1185">Reference proteome</keyword>
<dbReference type="EMBL" id="WWCJ01000002">
    <property type="protein sequence ID" value="MYN01276.1"/>
    <property type="molecule type" value="Genomic_DNA"/>
</dbReference>
<evidence type="ECO:0008006" key="4">
    <source>
        <dbReference type="Google" id="ProtNLM"/>
    </source>
</evidence>